<feature type="transmembrane region" description="Helical" evidence="7">
    <location>
        <begin position="83"/>
        <end position="105"/>
    </location>
</feature>
<comment type="subcellular location">
    <subcellularLocation>
        <location evidence="1">Cell membrane</location>
        <topology evidence="1">Multi-pass membrane protein</topology>
    </subcellularLocation>
</comment>
<dbReference type="Proteomes" id="UP000389128">
    <property type="component" value="Unassembled WGS sequence"/>
</dbReference>
<accession>A0A6C2CKV2</accession>
<dbReference type="OrthoDB" id="7283966at2"/>
<feature type="transmembrane region" description="Helical" evidence="7">
    <location>
        <begin position="146"/>
        <end position="169"/>
    </location>
</feature>
<dbReference type="CDD" id="cd06173">
    <property type="entry name" value="MFS_MefA_like"/>
    <property type="match status" value="1"/>
</dbReference>
<reference evidence="8 9" key="1">
    <citation type="submission" date="2019-01" db="EMBL/GenBank/DDBJ databases">
        <title>Zoogloea oleivorans genome sequencing and assembly.</title>
        <authorList>
            <person name="Tancsics A."/>
            <person name="Farkas M."/>
            <person name="Kriszt B."/>
            <person name="Maroti G."/>
            <person name="Horvath B."/>
        </authorList>
    </citation>
    <scope>NUCLEOTIDE SEQUENCE [LARGE SCALE GENOMIC DNA]</scope>
    <source>
        <strain evidence="8 9">Buc</strain>
    </source>
</reference>
<evidence type="ECO:0000256" key="4">
    <source>
        <dbReference type="ARBA" id="ARBA00022692"/>
    </source>
</evidence>
<feature type="transmembrane region" description="Helical" evidence="7">
    <location>
        <begin position="370"/>
        <end position="393"/>
    </location>
</feature>
<evidence type="ECO:0000256" key="2">
    <source>
        <dbReference type="ARBA" id="ARBA00022448"/>
    </source>
</evidence>
<evidence type="ECO:0000256" key="5">
    <source>
        <dbReference type="ARBA" id="ARBA00022989"/>
    </source>
</evidence>
<feature type="transmembrane region" description="Helical" evidence="7">
    <location>
        <begin position="289"/>
        <end position="319"/>
    </location>
</feature>
<dbReference type="AlphaFoldDB" id="A0A6C2CKV2"/>
<feature type="transmembrane region" description="Helical" evidence="7">
    <location>
        <begin position="53"/>
        <end position="71"/>
    </location>
</feature>
<dbReference type="EMBL" id="SDKK01000017">
    <property type="protein sequence ID" value="TYC54747.1"/>
    <property type="molecule type" value="Genomic_DNA"/>
</dbReference>
<dbReference type="PANTHER" id="PTHR23513">
    <property type="entry name" value="INTEGRAL MEMBRANE EFFLUX PROTEIN-RELATED"/>
    <property type="match status" value="1"/>
</dbReference>
<dbReference type="InterPro" id="IPR010290">
    <property type="entry name" value="TM_effector"/>
</dbReference>
<sequence>MPHADPHAPDFLRHHRPFVLYWLARVLFSGGNQIKDVAVGWQVYSLTGSALDLGLVGLIQFLPRLLLTAVAGDMADRHDRRKLAVAAQLLQTLGLATLAIASAGGFISRELIFAIVLVLGLAQTFQMPANAALLPALVPLVALPRALALSASAMQAATIVAPALGGLLYAFGAPLVYSLTTALLACSTLCLMRLPDVHVPRTLQGSAWERFVEGIRFIRQRRIIFGAISLDLFAVLFGGATALLPIIASELLQAGPWALGLLRSGPAIGALAMALWLAHHPLRRSVGRILYASVAAYGLSVIAFGLSTNLWLSVFFLALGGATDMVSMVIRQSLVQLQTPDDMRGRVSAVNSIFIGASNQLGEFESGLTAAWFGAVPSVLLGGAATLVVVGLWTRLFPQLMQADTLHDAPDTARN</sequence>
<dbReference type="InterPro" id="IPR036259">
    <property type="entry name" value="MFS_trans_sf"/>
</dbReference>
<proteinExistence type="predicted"/>
<feature type="transmembrane region" description="Helical" evidence="7">
    <location>
        <begin position="254"/>
        <end position="277"/>
    </location>
</feature>
<name>A0A6C2CKV2_9RHOO</name>
<evidence type="ECO:0000256" key="3">
    <source>
        <dbReference type="ARBA" id="ARBA00022475"/>
    </source>
</evidence>
<dbReference type="PANTHER" id="PTHR23513:SF9">
    <property type="entry name" value="ENTEROBACTIN EXPORTER ENTS"/>
    <property type="match status" value="1"/>
</dbReference>
<evidence type="ECO:0000256" key="7">
    <source>
        <dbReference type="SAM" id="Phobius"/>
    </source>
</evidence>
<comment type="caution">
    <text evidence="8">The sequence shown here is derived from an EMBL/GenBank/DDBJ whole genome shotgun (WGS) entry which is preliminary data.</text>
</comment>
<dbReference type="Gene3D" id="1.20.1250.20">
    <property type="entry name" value="MFS general substrate transporter like domains"/>
    <property type="match status" value="1"/>
</dbReference>
<dbReference type="RefSeq" id="WP_148580440.1">
    <property type="nucleotide sequence ID" value="NZ_SDKK01000017.1"/>
</dbReference>
<organism evidence="8 9">
    <name type="scientific">Zoogloea oleivorans</name>
    <dbReference type="NCBI Taxonomy" id="1552750"/>
    <lineage>
        <taxon>Bacteria</taxon>
        <taxon>Pseudomonadati</taxon>
        <taxon>Pseudomonadota</taxon>
        <taxon>Betaproteobacteria</taxon>
        <taxon>Rhodocyclales</taxon>
        <taxon>Zoogloeaceae</taxon>
        <taxon>Zoogloea</taxon>
    </lineage>
</organism>
<dbReference type="Pfam" id="PF05977">
    <property type="entry name" value="MFS_3"/>
    <property type="match status" value="1"/>
</dbReference>
<feature type="transmembrane region" description="Helical" evidence="7">
    <location>
        <begin position="111"/>
        <end position="134"/>
    </location>
</feature>
<evidence type="ECO:0000313" key="8">
    <source>
        <dbReference type="EMBL" id="TYC54747.1"/>
    </source>
</evidence>
<protein>
    <submittedName>
        <fullName evidence="8">MFS transporter</fullName>
    </submittedName>
</protein>
<keyword evidence="3" id="KW-1003">Cell membrane</keyword>
<keyword evidence="6 7" id="KW-0472">Membrane</keyword>
<dbReference type="GO" id="GO:0005886">
    <property type="term" value="C:plasma membrane"/>
    <property type="evidence" value="ECO:0007669"/>
    <property type="project" value="UniProtKB-SubCell"/>
</dbReference>
<evidence type="ECO:0000256" key="1">
    <source>
        <dbReference type="ARBA" id="ARBA00004651"/>
    </source>
</evidence>
<feature type="transmembrane region" description="Helical" evidence="7">
    <location>
        <begin position="175"/>
        <end position="194"/>
    </location>
</feature>
<keyword evidence="5 7" id="KW-1133">Transmembrane helix</keyword>
<gene>
    <name evidence="8" type="ORF">ETQ85_17850</name>
</gene>
<evidence type="ECO:0000313" key="9">
    <source>
        <dbReference type="Proteomes" id="UP000389128"/>
    </source>
</evidence>
<dbReference type="SUPFAM" id="SSF103473">
    <property type="entry name" value="MFS general substrate transporter"/>
    <property type="match status" value="1"/>
</dbReference>
<keyword evidence="2" id="KW-0813">Transport</keyword>
<keyword evidence="9" id="KW-1185">Reference proteome</keyword>
<feature type="transmembrane region" description="Helical" evidence="7">
    <location>
        <begin position="223"/>
        <end position="248"/>
    </location>
</feature>
<keyword evidence="4 7" id="KW-0812">Transmembrane</keyword>
<evidence type="ECO:0000256" key="6">
    <source>
        <dbReference type="ARBA" id="ARBA00023136"/>
    </source>
</evidence>